<evidence type="ECO:0000256" key="3">
    <source>
        <dbReference type="ARBA" id="ARBA00022692"/>
    </source>
</evidence>
<dbReference type="AlphaFoldDB" id="A0A1I8IMW0"/>
<keyword evidence="5 7" id="KW-0472">Membrane</keyword>
<feature type="transmembrane region" description="Helical" evidence="7">
    <location>
        <begin position="159"/>
        <end position="181"/>
    </location>
</feature>
<evidence type="ECO:0000313" key="9">
    <source>
        <dbReference type="WBParaSite" id="maker-uti_cns_0014233-snap-gene-0.2-mRNA-1"/>
    </source>
</evidence>
<dbReference type="PANTHER" id="PTHR13636">
    <property type="entry name" value="TRANSMEMBRANE PROTEIN 258"/>
    <property type="match status" value="1"/>
</dbReference>
<evidence type="ECO:0000256" key="7">
    <source>
        <dbReference type="SAM" id="Phobius"/>
    </source>
</evidence>
<evidence type="ECO:0000256" key="6">
    <source>
        <dbReference type="SAM" id="MobiDB-lite"/>
    </source>
</evidence>
<dbReference type="GO" id="GO:0008250">
    <property type="term" value="C:oligosaccharyltransferase complex"/>
    <property type="evidence" value="ECO:0007669"/>
    <property type="project" value="InterPro"/>
</dbReference>
<dbReference type="Pfam" id="PF05251">
    <property type="entry name" value="Ost5"/>
    <property type="match status" value="1"/>
</dbReference>
<proteinExistence type="inferred from homology"/>
<evidence type="ECO:0000256" key="4">
    <source>
        <dbReference type="ARBA" id="ARBA00022989"/>
    </source>
</evidence>
<evidence type="ECO:0000256" key="1">
    <source>
        <dbReference type="ARBA" id="ARBA00004141"/>
    </source>
</evidence>
<feature type="transmembrane region" description="Helical" evidence="7">
    <location>
        <begin position="456"/>
        <end position="479"/>
    </location>
</feature>
<sequence>MRFGRVEVADCLVLVEHYRVGAQVADAHRQVAISAGHHECPVRQQARLVDEIRAGLEQTLLDGRWHLDRDYDTAAGRNGHGAGNSGDHRGGHHSAGWRGAPSGNKTNPSVGAMADIIPTTPPYTSAAPNVTEDDSQDFSEIQWHQSFLCVESFSSVIRILSVDLCINVAAFLTNLLAVLILRGKREIQSRMRIMLYYLSAVECVLQVASAMYSVCTISMKTIFCSSPAAAGALTAAFKSMFGVELAATTISAKILELCSDARIVSIAAFWSSGLVAQARFQVPYFTMTTIAYAFTCHIPNSQTMILNLMYLSYLPANIDSLSNFFIYFACYTPFRRRARLFFRINRGWQSTTAAAAATTGGLVAMSATAGGGRSTPMTPRYRGPLNSDVDEAAQAAVALLECIPLDSMQRYISPINPAVFPHLTVVLLGIGIFFAAWFFVYEVTANRFTRDLRKETLVSLVASGFLGFGVLFLCLWVGIYV</sequence>
<name>A0A1I8IMW0_9PLAT</name>
<keyword evidence="8" id="KW-1185">Reference proteome</keyword>
<reference evidence="9" key="1">
    <citation type="submission" date="2016-11" db="UniProtKB">
        <authorList>
            <consortium name="WormBaseParasite"/>
        </authorList>
    </citation>
    <scope>IDENTIFICATION</scope>
</reference>
<feature type="transmembrane region" description="Helical" evidence="7">
    <location>
        <begin position="193"/>
        <end position="214"/>
    </location>
</feature>
<organism evidence="8 9">
    <name type="scientific">Macrostomum lignano</name>
    <dbReference type="NCBI Taxonomy" id="282301"/>
    <lineage>
        <taxon>Eukaryota</taxon>
        <taxon>Metazoa</taxon>
        <taxon>Spiralia</taxon>
        <taxon>Lophotrochozoa</taxon>
        <taxon>Platyhelminthes</taxon>
        <taxon>Rhabditophora</taxon>
        <taxon>Macrostomorpha</taxon>
        <taxon>Macrostomida</taxon>
        <taxon>Macrostomidae</taxon>
        <taxon>Macrostomum</taxon>
    </lineage>
</organism>
<evidence type="ECO:0000313" key="8">
    <source>
        <dbReference type="Proteomes" id="UP000095280"/>
    </source>
</evidence>
<keyword evidence="3 7" id="KW-0812">Transmembrane</keyword>
<accession>A0A1I8IMW0</accession>
<protein>
    <submittedName>
        <fullName evidence="9">Transmembrane protein 258</fullName>
    </submittedName>
</protein>
<dbReference type="InterPro" id="IPR007915">
    <property type="entry name" value="TMEM258/Ost5"/>
</dbReference>
<dbReference type="WBParaSite" id="maker-uti_cns_0014233-snap-gene-0.2-mRNA-1">
    <property type="protein sequence ID" value="maker-uti_cns_0014233-snap-gene-0.2-mRNA-1"/>
    <property type="gene ID" value="maker-uti_cns_0014233-snap-gene-0.2"/>
</dbReference>
<comment type="subcellular location">
    <subcellularLocation>
        <location evidence="1">Membrane</location>
        <topology evidence="1">Multi-pass membrane protein</topology>
    </subcellularLocation>
</comment>
<keyword evidence="4 7" id="KW-1133">Transmembrane helix</keyword>
<evidence type="ECO:0000256" key="5">
    <source>
        <dbReference type="ARBA" id="ARBA00023136"/>
    </source>
</evidence>
<evidence type="ECO:0000256" key="2">
    <source>
        <dbReference type="ARBA" id="ARBA00009825"/>
    </source>
</evidence>
<comment type="similarity">
    <text evidence="2">Belongs to the OST5 family.</text>
</comment>
<feature type="region of interest" description="Disordered" evidence="6">
    <location>
        <begin position="76"/>
        <end position="104"/>
    </location>
</feature>
<feature type="transmembrane region" description="Helical" evidence="7">
    <location>
        <begin position="419"/>
        <end position="444"/>
    </location>
</feature>
<dbReference type="Proteomes" id="UP000095280">
    <property type="component" value="Unplaced"/>
</dbReference>